<feature type="region of interest" description="Disordered" evidence="2">
    <location>
        <begin position="860"/>
        <end position="923"/>
    </location>
</feature>
<dbReference type="InterPro" id="IPR032795">
    <property type="entry name" value="DUF3741-assoc"/>
</dbReference>
<feature type="compositionally biased region" description="Basic and acidic residues" evidence="2">
    <location>
        <begin position="667"/>
        <end position="689"/>
    </location>
</feature>
<feature type="region of interest" description="Disordered" evidence="2">
    <location>
        <begin position="417"/>
        <end position="513"/>
    </location>
</feature>
<dbReference type="Pfam" id="PF14309">
    <property type="entry name" value="DUF4378"/>
    <property type="match status" value="1"/>
</dbReference>
<feature type="compositionally biased region" description="Polar residues" evidence="2">
    <location>
        <begin position="782"/>
        <end position="807"/>
    </location>
</feature>
<feature type="chain" id="PRO_5016720355" evidence="3">
    <location>
        <begin position="21"/>
        <end position="1181"/>
    </location>
</feature>
<protein>
    <submittedName>
        <fullName evidence="6">Protein LONGIFOLIA 2</fullName>
    </submittedName>
</protein>
<feature type="compositionally biased region" description="Polar residues" evidence="2">
    <location>
        <begin position="913"/>
        <end position="923"/>
    </location>
</feature>
<keyword evidence="3" id="KW-0732">Signal</keyword>
<evidence type="ECO:0000259" key="5">
    <source>
        <dbReference type="Pfam" id="PF14383"/>
    </source>
</evidence>
<dbReference type="STRING" id="157652.A0A371H8N8"/>
<dbReference type="AlphaFoldDB" id="A0A371H8N8"/>
<feature type="coiled-coil region" evidence="1">
    <location>
        <begin position="928"/>
        <end position="955"/>
    </location>
</feature>
<proteinExistence type="predicted"/>
<evidence type="ECO:0000256" key="2">
    <source>
        <dbReference type="SAM" id="MobiDB-lite"/>
    </source>
</evidence>
<comment type="caution">
    <text evidence="6">The sequence shown here is derived from an EMBL/GenBank/DDBJ whole genome shotgun (WGS) entry which is preliminary data.</text>
</comment>
<evidence type="ECO:0000256" key="3">
    <source>
        <dbReference type="SAM" id="SignalP"/>
    </source>
</evidence>
<feature type="compositionally biased region" description="Polar residues" evidence="2">
    <location>
        <begin position="571"/>
        <end position="603"/>
    </location>
</feature>
<feature type="region of interest" description="Disordered" evidence="2">
    <location>
        <begin position="239"/>
        <end position="262"/>
    </location>
</feature>
<feature type="domain" description="DUF4378" evidence="4">
    <location>
        <begin position="967"/>
        <end position="1147"/>
    </location>
</feature>
<feature type="region of interest" description="Disordered" evidence="2">
    <location>
        <begin position="354"/>
        <end position="403"/>
    </location>
</feature>
<keyword evidence="1" id="KW-0175">Coiled coil</keyword>
<dbReference type="GO" id="GO:0051513">
    <property type="term" value="P:regulation of monopolar cell growth"/>
    <property type="evidence" value="ECO:0007669"/>
    <property type="project" value="InterPro"/>
</dbReference>
<evidence type="ECO:0000313" key="6">
    <source>
        <dbReference type="EMBL" id="RDX99033.1"/>
    </source>
</evidence>
<feature type="signal peptide" evidence="3">
    <location>
        <begin position="1"/>
        <end position="20"/>
    </location>
</feature>
<feature type="compositionally biased region" description="Polar residues" evidence="2">
    <location>
        <begin position="694"/>
        <end position="711"/>
    </location>
</feature>
<gene>
    <name evidence="6" type="primary">LNG2</name>
    <name evidence="6" type="ORF">CR513_17968</name>
</gene>
<feature type="region of interest" description="Disordered" evidence="2">
    <location>
        <begin position="558"/>
        <end position="613"/>
    </location>
</feature>
<evidence type="ECO:0000256" key="1">
    <source>
        <dbReference type="SAM" id="Coils"/>
    </source>
</evidence>
<feature type="compositionally biased region" description="Basic and acidic residues" evidence="2">
    <location>
        <begin position="890"/>
        <end position="909"/>
    </location>
</feature>
<accession>A0A371H8N8</accession>
<dbReference type="PANTHER" id="PTHR31680">
    <property type="entry name" value="LONGIFOLIA PROTEIN"/>
    <property type="match status" value="1"/>
</dbReference>
<feature type="compositionally biased region" description="Low complexity" evidence="2">
    <location>
        <begin position="419"/>
        <end position="429"/>
    </location>
</feature>
<feature type="compositionally biased region" description="Low complexity" evidence="2">
    <location>
        <begin position="712"/>
        <end position="723"/>
    </location>
</feature>
<dbReference type="PANTHER" id="PTHR31680:SF4">
    <property type="entry name" value="LONGIFOLIA PROTEIN"/>
    <property type="match status" value="1"/>
</dbReference>
<evidence type="ECO:0000259" key="4">
    <source>
        <dbReference type="Pfam" id="PF14309"/>
    </source>
</evidence>
<dbReference type="OrthoDB" id="769613at2759"/>
<feature type="domain" description="DUF3741" evidence="5">
    <location>
        <begin position="401"/>
        <end position="420"/>
    </location>
</feature>
<dbReference type="Pfam" id="PF14383">
    <property type="entry name" value="VARLMGL"/>
    <property type="match status" value="1"/>
</dbReference>
<dbReference type="EMBL" id="QJKJ01003320">
    <property type="protein sequence ID" value="RDX99033.1"/>
    <property type="molecule type" value="Genomic_DNA"/>
</dbReference>
<reference evidence="6" key="1">
    <citation type="submission" date="2018-05" db="EMBL/GenBank/DDBJ databases">
        <title>Draft genome of Mucuna pruriens seed.</title>
        <authorList>
            <person name="Nnadi N.E."/>
            <person name="Vos R."/>
            <person name="Hasami M.H."/>
            <person name="Devisetty U.K."/>
            <person name="Aguiy J.C."/>
        </authorList>
    </citation>
    <scope>NUCLEOTIDE SEQUENCE [LARGE SCALE GENOMIC DNA]</scope>
    <source>
        <strain evidence="6">JCA_2017</strain>
    </source>
</reference>
<feature type="compositionally biased region" description="Polar residues" evidence="2">
    <location>
        <begin position="496"/>
        <end position="505"/>
    </location>
</feature>
<feature type="compositionally biased region" description="Polar residues" evidence="2">
    <location>
        <begin position="430"/>
        <end position="448"/>
    </location>
</feature>
<feature type="non-terminal residue" evidence="6">
    <location>
        <position position="1"/>
    </location>
</feature>
<feature type="compositionally biased region" description="Polar residues" evidence="2">
    <location>
        <begin position="364"/>
        <end position="387"/>
    </location>
</feature>
<dbReference type="InterPro" id="IPR025486">
    <property type="entry name" value="DUF4378"/>
</dbReference>
<feature type="region of interest" description="Disordered" evidence="2">
    <location>
        <begin position="641"/>
        <end position="807"/>
    </location>
</feature>
<dbReference type="InterPro" id="IPR033334">
    <property type="entry name" value="LNG1/2"/>
</dbReference>
<name>A0A371H8N8_MUCPR</name>
<evidence type="ECO:0000313" key="7">
    <source>
        <dbReference type="Proteomes" id="UP000257109"/>
    </source>
</evidence>
<keyword evidence="7" id="KW-1185">Reference proteome</keyword>
<dbReference type="Proteomes" id="UP000257109">
    <property type="component" value="Unassembled WGS sequence"/>
</dbReference>
<sequence length="1181" mass="131457">GYQLIRLSGTFLFTLAFASAEEVGGEAVTTKKWAMSFSEIKRSSSIEKEKVDMAAKLLHSLADDNPDLQKQIGCMTGIFQLFDRHHILTARRISQKRLPSGNSHFSDGSLDRDSDNIDHRQTATYEKMHMKLDLCSILNSLQDTSLNKGVNERQRVSTESSRASFSSCSSSMSSLDCKAEAEAPFDRILFPETPSRDAVMNQPTITPHFGSHSLDLRDVVKDSMYREARGLSVKTTAKEEPVVNARKHRDSPRPIQQPKSVEGSYRVGIDGKQSVPIDLKESIRVLAKLGETPWFYKETKELPRSSHEVKDGHWHSISKDAPWFPYEGKEINRLSFESQDTIKSTPKLKELPRLSLDSKEGSLRTYSSDSKATHQSRNIYRGTSTLNDKLPTLQHPSATATRPPSVVAKLMGLETLPESSLASDTQSSSTETYSAQDNGQFPRSSKNGLTRPLRVSNSPKISLKDPTSPRRKNPDLVMKPISSSRFPIEPAPWKQQDGNRSSQKPNLKAIKAPVRAPDSFPSVYSEIEKRLKDLEFKQSGRDLRALKQILEAMQEKGLLESRKEEQGPNVVGSQSEYEPKATNQNQNTRSVRQQNTQRNNFLSSPLKGSDSARGFESPIVIMKPAKLVEKTVIPASSVPIGDFSGSQKHHNGGVYVDNKTGASATRVAKDQSPRNLHRDASASSIDKKASSSKTTRSVQSQARSQQLPKENSQSSVKHSGSVSPRLQQKKLELEKRSRPPAPPSDSNKPRRQSGKKATESGSPGGKLRPKTLNLQHSDEQLSEISNESRSLSCQGDEISLQSDSLTVNSKMDMEVTSSLQSVEIDDSQSPSLKVVKQLISETVQKKSIPRLDEDETVAELATDAPEHPSPISVLDGSVYRDDVPSPVKQISEDSKGDDAQESKENEIKDQWNPADSLSFNSTGSGEINRKKLQNIDDLVQKLRRLNSSHDEARIDYIASLCENTNPDHRYISEILLASGLLLRDLSSELLTFQLHSSGHPINPELFLVLEQTKASSLLSKEETSPGKAAYMKLNKEKFHRKLIFDSVNEILGAKFGSSPEPWFQPDSNRLTKKTLNAQKLLKELCFEIEKIQANKLECCLEDEDDGLKSMLCEDVMHGSESWTDFHGYLPGVVLDVERLIFKDLVDEIVIGESAGLRVKPSVRRRKLFGKSDENRELLLST</sequence>
<organism evidence="6 7">
    <name type="scientific">Mucuna pruriens</name>
    <name type="common">Velvet bean</name>
    <name type="synonym">Dolichos pruriens</name>
    <dbReference type="NCBI Taxonomy" id="157652"/>
    <lineage>
        <taxon>Eukaryota</taxon>
        <taxon>Viridiplantae</taxon>
        <taxon>Streptophyta</taxon>
        <taxon>Embryophyta</taxon>
        <taxon>Tracheophyta</taxon>
        <taxon>Spermatophyta</taxon>
        <taxon>Magnoliopsida</taxon>
        <taxon>eudicotyledons</taxon>
        <taxon>Gunneridae</taxon>
        <taxon>Pentapetalae</taxon>
        <taxon>rosids</taxon>
        <taxon>fabids</taxon>
        <taxon>Fabales</taxon>
        <taxon>Fabaceae</taxon>
        <taxon>Papilionoideae</taxon>
        <taxon>50 kb inversion clade</taxon>
        <taxon>NPAAA clade</taxon>
        <taxon>indigoferoid/millettioid clade</taxon>
        <taxon>Phaseoleae</taxon>
        <taxon>Mucuna</taxon>
    </lineage>
</organism>